<keyword evidence="1" id="KW-0812">Transmembrane</keyword>
<dbReference type="RefSeq" id="WP_137332166.1">
    <property type="nucleotide sequence ID" value="NZ_CP040077.1"/>
</dbReference>
<feature type="transmembrane region" description="Helical" evidence="1">
    <location>
        <begin position="49"/>
        <end position="67"/>
    </location>
</feature>
<dbReference type="KEGG" id="tvl:FAZ95_09190"/>
<dbReference type="Proteomes" id="UP000298656">
    <property type="component" value="Chromosome 1"/>
</dbReference>
<feature type="transmembrane region" description="Helical" evidence="1">
    <location>
        <begin position="7"/>
        <end position="37"/>
    </location>
</feature>
<sequence length="148" mass="16152">MRSGELFWWIAVGVLIVAELLTGTFYLLMIAFGFIAGALAHLLGASPEVQLGLAALVALAAVILLRRSRFGRRAQRRDASVNPDVNLDIGATLTVETWQDRHARAQYRGAEWDVELAPGEREDARVYEIAAVRGSSLIVAEKKQAAHA</sequence>
<reference evidence="2 3" key="1">
    <citation type="submission" date="2019-05" db="EMBL/GenBank/DDBJ databases">
        <title>Burkholderia sp. DHOD12, isolated from subtropical forest soil.</title>
        <authorList>
            <person name="Gao Z.-H."/>
            <person name="Qiu L.-H."/>
        </authorList>
    </citation>
    <scope>NUCLEOTIDE SEQUENCE [LARGE SCALE GENOMIC DNA]</scope>
    <source>
        <strain evidence="2 3">DHOD12</strain>
    </source>
</reference>
<keyword evidence="1" id="KW-0472">Membrane</keyword>
<dbReference type="AlphaFoldDB" id="A0A4P8IM14"/>
<keyword evidence="3" id="KW-1185">Reference proteome</keyword>
<evidence type="ECO:0000256" key="1">
    <source>
        <dbReference type="SAM" id="Phobius"/>
    </source>
</evidence>
<dbReference type="EMBL" id="CP040077">
    <property type="protein sequence ID" value="QCP49336.1"/>
    <property type="molecule type" value="Genomic_DNA"/>
</dbReference>
<name>A0A4P8IM14_9BURK</name>
<organism evidence="2 3">
    <name type="scientific">Trinickia violacea</name>
    <dbReference type="NCBI Taxonomy" id="2571746"/>
    <lineage>
        <taxon>Bacteria</taxon>
        <taxon>Pseudomonadati</taxon>
        <taxon>Pseudomonadota</taxon>
        <taxon>Betaproteobacteria</taxon>
        <taxon>Burkholderiales</taxon>
        <taxon>Burkholderiaceae</taxon>
        <taxon>Trinickia</taxon>
    </lineage>
</organism>
<keyword evidence="1" id="KW-1133">Transmembrane helix</keyword>
<evidence type="ECO:0000313" key="3">
    <source>
        <dbReference type="Proteomes" id="UP000298656"/>
    </source>
</evidence>
<gene>
    <name evidence="2" type="ORF">FAZ95_09190</name>
</gene>
<accession>A0A4P8IM14</accession>
<proteinExistence type="predicted"/>
<protein>
    <submittedName>
        <fullName evidence="2">NfeD family protein</fullName>
    </submittedName>
</protein>
<dbReference type="OrthoDB" id="5654021at2"/>
<evidence type="ECO:0000313" key="2">
    <source>
        <dbReference type="EMBL" id="QCP49336.1"/>
    </source>
</evidence>